<evidence type="ECO:0000256" key="1">
    <source>
        <dbReference type="SAM" id="MobiDB-lite"/>
    </source>
</evidence>
<feature type="compositionally biased region" description="Basic and acidic residues" evidence="1">
    <location>
        <begin position="15"/>
        <end position="25"/>
    </location>
</feature>
<organism evidence="2 3">
    <name type="scientific">Oryza meyeriana var. granulata</name>
    <dbReference type="NCBI Taxonomy" id="110450"/>
    <lineage>
        <taxon>Eukaryota</taxon>
        <taxon>Viridiplantae</taxon>
        <taxon>Streptophyta</taxon>
        <taxon>Embryophyta</taxon>
        <taxon>Tracheophyta</taxon>
        <taxon>Spermatophyta</taxon>
        <taxon>Magnoliopsida</taxon>
        <taxon>Liliopsida</taxon>
        <taxon>Poales</taxon>
        <taxon>Poaceae</taxon>
        <taxon>BOP clade</taxon>
        <taxon>Oryzoideae</taxon>
        <taxon>Oryzeae</taxon>
        <taxon>Oryzinae</taxon>
        <taxon>Oryza</taxon>
        <taxon>Oryza meyeriana</taxon>
    </lineage>
</organism>
<dbReference type="AlphaFoldDB" id="A0A6G1E1K9"/>
<protein>
    <submittedName>
        <fullName evidence="2">Uncharacterized protein</fullName>
    </submittedName>
</protein>
<proteinExistence type="predicted"/>
<comment type="caution">
    <text evidence="2">The sequence shown here is derived from an EMBL/GenBank/DDBJ whole genome shotgun (WGS) entry which is preliminary data.</text>
</comment>
<dbReference type="EMBL" id="SPHZ02000005">
    <property type="protein sequence ID" value="KAF0918669.1"/>
    <property type="molecule type" value="Genomic_DNA"/>
</dbReference>
<evidence type="ECO:0000313" key="3">
    <source>
        <dbReference type="Proteomes" id="UP000479710"/>
    </source>
</evidence>
<accession>A0A6G1E1K9</accession>
<name>A0A6G1E1K9_9ORYZ</name>
<dbReference type="Proteomes" id="UP000479710">
    <property type="component" value="Unassembled WGS sequence"/>
</dbReference>
<keyword evidence="3" id="KW-1185">Reference proteome</keyword>
<evidence type="ECO:0000313" key="2">
    <source>
        <dbReference type="EMBL" id="KAF0918669.1"/>
    </source>
</evidence>
<sequence length="101" mass="11580">MSLDDVHASACRQRPVKERPVKEQVVDSPPKRRGKKTFAEYQLQRLSDGVAQRSASYSLKRHRELDETECCMQISLRQDFRDLPYGNGVAEMSREEISVPG</sequence>
<feature type="region of interest" description="Disordered" evidence="1">
    <location>
        <begin position="1"/>
        <end position="38"/>
    </location>
</feature>
<reference evidence="2 3" key="1">
    <citation type="submission" date="2019-11" db="EMBL/GenBank/DDBJ databases">
        <title>Whole genome sequence of Oryza granulata.</title>
        <authorList>
            <person name="Li W."/>
        </authorList>
    </citation>
    <scope>NUCLEOTIDE SEQUENCE [LARGE SCALE GENOMIC DNA]</scope>
    <source>
        <strain evidence="3">cv. Menghai</strain>
        <tissue evidence="2">Leaf</tissue>
    </source>
</reference>
<gene>
    <name evidence="2" type="ORF">E2562_025599</name>
</gene>